<evidence type="ECO:0000313" key="5">
    <source>
        <dbReference type="Proteomes" id="UP000295506"/>
    </source>
</evidence>
<evidence type="ECO:0000313" key="2">
    <source>
        <dbReference type="EMBL" id="AMK11409.1"/>
    </source>
</evidence>
<name>A0A126QNK4_9BACT</name>
<gene>
    <name evidence="2" type="ORF">AWY79_09920</name>
    <name evidence="3" type="ORF">EDC59_10396</name>
</gene>
<keyword evidence="1" id="KW-0175">Coiled coil</keyword>
<sequence length="146" mass="17132">MFSTLFQATGFKRALDLFEAGRLEEGKALLKSLQEEFLAVCEENEALKRQLSEVAEVLDLAEKVQFDGQKYWLNDEDERRGPFCQVCYDRDGLLVHLHRRENHWECQSCHGLYMIPREAPATDRKKPRLRTNLKKTVPLFFERELG</sequence>
<dbReference type="AlphaFoldDB" id="A0A126QNK4"/>
<reference evidence="2 4" key="1">
    <citation type="journal article" date="2016" name="Front. Microbiol.">
        <title>Genome Sequence of the Piezophilic, Mesophilic Sulfate-Reducing Bacterium Desulfovibrio indicus J2T.</title>
        <authorList>
            <person name="Cao J."/>
            <person name="Maignien L."/>
            <person name="Shao Z."/>
            <person name="Alain K."/>
            <person name="Jebbar M."/>
        </authorList>
    </citation>
    <scope>NUCLEOTIDE SEQUENCE [LARGE SCALE GENOMIC DNA]</scope>
    <source>
        <strain evidence="2 4">J2</strain>
    </source>
</reference>
<dbReference type="OrthoDB" id="5461017at2"/>
<keyword evidence="4" id="KW-1185">Reference proteome</keyword>
<evidence type="ECO:0000256" key="1">
    <source>
        <dbReference type="SAM" id="Coils"/>
    </source>
</evidence>
<evidence type="ECO:0000313" key="3">
    <source>
        <dbReference type="EMBL" id="TDT89800.1"/>
    </source>
</evidence>
<proteinExistence type="predicted"/>
<evidence type="ECO:0000313" key="4">
    <source>
        <dbReference type="Proteomes" id="UP000055611"/>
    </source>
</evidence>
<dbReference type="EMBL" id="CP014206">
    <property type="protein sequence ID" value="AMK11409.1"/>
    <property type="molecule type" value="Genomic_DNA"/>
</dbReference>
<accession>A0A126QNK4</accession>
<dbReference type="Proteomes" id="UP000295506">
    <property type="component" value="Unassembled WGS sequence"/>
</dbReference>
<protein>
    <submittedName>
        <fullName evidence="3">Uncharacterized protein</fullName>
    </submittedName>
</protein>
<dbReference type="KEGG" id="dej:AWY79_09920"/>
<organism evidence="3 5">
    <name type="scientific">Pseudodesulfovibrio indicus</name>
    <dbReference type="NCBI Taxonomy" id="1716143"/>
    <lineage>
        <taxon>Bacteria</taxon>
        <taxon>Pseudomonadati</taxon>
        <taxon>Thermodesulfobacteriota</taxon>
        <taxon>Desulfovibrionia</taxon>
        <taxon>Desulfovibrionales</taxon>
        <taxon>Desulfovibrionaceae</taxon>
    </lineage>
</organism>
<dbReference type="EMBL" id="SOBK01000003">
    <property type="protein sequence ID" value="TDT89800.1"/>
    <property type="molecule type" value="Genomic_DNA"/>
</dbReference>
<feature type="coiled-coil region" evidence="1">
    <location>
        <begin position="30"/>
        <end position="64"/>
    </location>
</feature>
<dbReference type="Proteomes" id="UP000055611">
    <property type="component" value="Chromosome"/>
</dbReference>
<dbReference type="RefSeq" id="WP_066803058.1">
    <property type="nucleotide sequence ID" value="NZ_CP014206.1"/>
</dbReference>
<reference evidence="3 5" key="2">
    <citation type="submission" date="2019-03" db="EMBL/GenBank/DDBJ databases">
        <title>Genomic Encyclopedia of Type Strains, Phase IV (KMG-IV): sequencing the most valuable type-strain genomes for metagenomic binning, comparative biology and taxonomic classification.</title>
        <authorList>
            <person name="Goeker M."/>
        </authorList>
    </citation>
    <scope>NUCLEOTIDE SEQUENCE [LARGE SCALE GENOMIC DNA]</scope>
    <source>
        <strain evidence="3 5">DSM 101483</strain>
    </source>
</reference>